<evidence type="ECO:0000313" key="3">
    <source>
        <dbReference type="EMBL" id="PFX26782.1"/>
    </source>
</evidence>
<dbReference type="EMBL" id="LSMT01000118">
    <property type="protein sequence ID" value="PFX26782.1"/>
    <property type="molecule type" value="Genomic_DNA"/>
</dbReference>
<feature type="compositionally biased region" description="Polar residues" evidence="1">
    <location>
        <begin position="353"/>
        <end position="365"/>
    </location>
</feature>
<keyword evidence="4" id="KW-1185">Reference proteome</keyword>
<dbReference type="Pfam" id="PF13927">
    <property type="entry name" value="Ig_3"/>
    <property type="match status" value="1"/>
</dbReference>
<feature type="domain" description="Ig-like" evidence="2">
    <location>
        <begin position="163"/>
        <end position="288"/>
    </location>
</feature>
<dbReference type="Gene3D" id="2.60.40.10">
    <property type="entry name" value="Immunoglobulins"/>
    <property type="match status" value="2"/>
</dbReference>
<dbReference type="InterPro" id="IPR036179">
    <property type="entry name" value="Ig-like_dom_sf"/>
</dbReference>
<evidence type="ECO:0000256" key="1">
    <source>
        <dbReference type="SAM" id="MobiDB-lite"/>
    </source>
</evidence>
<dbReference type="PANTHER" id="PTHR23278:SF19">
    <property type="entry name" value="OBSCURIN"/>
    <property type="match status" value="1"/>
</dbReference>
<feature type="region of interest" description="Disordered" evidence="1">
    <location>
        <begin position="346"/>
        <end position="365"/>
    </location>
</feature>
<dbReference type="PANTHER" id="PTHR23278">
    <property type="entry name" value="SIDESTEP PROTEIN"/>
    <property type="match status" value="1"/>
</dbReference>
<evidence type="ECO:0000313" key="4">
    <source>
        <dbReference type="Proteomes" id="UP000225706"/>
    </source>
</evidence>
<protein>
    <recommendedName>
        <fullName evidence="2">Ig-like domain-containing protein</fullName>
    </recommendedName>
</protein>
<dbReference type="InterPro" id="IPR003599">
    <property type="entry name" value="Ig_sub"/>
</dbReference>
<dbReference type="STRING" id="50429.A0A2B4SE19"/>
<reference evidence="4" key="1">
    <citation type="journal article" date="2017" name="bioRxiv">
        <title>Comparative analysis of the genomes of Stylophora pistillata and Acropora digitifera provides evidence for extensive differences between species of corals.</title>
        <authorList>
            <person name="Voolstra C.R."/>
            <person name="Li Y."/>
            <person name="Liew Y.J."/>
            <person name="Baumgarten S."/>
            <person name="Zoccola D."/>
            <person name="Flot J.-F."/>
            <person name="Tambutte S."/>
            <person name="Allemand D."/>
            <person name="Aranda M."/>
        </authorList>
    </citation>
    <scope>NUCLEOTIDE SEQUENCE [LARGE SCALE GENOMIC DNA]</scope>
</reference>
<feature type="region of interest" description="Disordered" evidence="1">
    <location>
        <begin position="17"/>
        <end position="36"/>
    </location>
</feature>
<dbReference type="OrthoDB" id="5972832at2759"/>
<accession>A0A2B4SE19</accession>
<organism evidence="3 4">
    <name type="scientific">Stylophora pistillata</name>
    <name type="common">Smooth cauliflower coral</name>
    <dbReference type="NCBI Taxonomy" id="50429"/>
    <lineage>
        <taxon>Eukaryota</taxon>
        <taxon>Metazoa</taxon>
        <taxon>Cnidaria</taxon>
        <taxon>Anthozoa</taxon>
        <taxon>Hexacorallia</taxon>
        <taxon>Scleractinia</taxon>
        <taxon>Astrocoeniina</taxon>
        <taxon>Pocilloporidae</taxon>
        <taxon>Stylophora</taxon>
    </lineage>
</organism>
<dbReference type="InterPro" id="IPR007110">
    <property type="entry name" value="Ig-like_dom"/>
</dbReference>
<dbReference type="PROSITE" id="PS50835">
    <property type="entry name" value="IG_LIKE"/>
    <property type="match status" value="1"/>
</dbReference>
<dbReference type="SUPFAM" id="SSF48726">
    <property type="entry name" value="Immunoglobulin"/>
    <property type="match status" value="1"/>
</dbReference>
<evidence type="ECO:0000259" key="2">
    <source>
        <dbReference type="PROSITE" id="PS50835"/>
    </source>
</evidence>
<dbReference type="Proteomes" id="UP000225706">
    <property type="component" value="Unassembled WGS sequence"/>
</dbReference>
<dbReference type="CDD" id="cd00096">
    <property type="entry name" value="Ig"/>
    <property type="match status" value="1"/>
</dbReference>
<sequence length="365" mass="39861">MENFWAESYKMRTIETRCSSESSSGGKKDDKSGEKLRTLPDGCSFAEFSVVFDDSRTREKYEPKSFCGPVAVHRANRWSRLQDLEDVSSAPSAKCEIKSSCSLSSGCQFTNQMTVDPGSKIPTNCSVNTGGKAKVVTWNQAKQRVGTSSGGVSDLVLEKVSSPASGSYSCECTSVNFTRDLQVILGSSTPNIITKDKTFDLECHFVGWPLPTTVNWYKEKSLANNVTHTLITNGTMRMYHSQEKAWKNGKEILRSSLHLPSGTEDQEGFYTCKAQSTIIGWSSSASYTIQMIYECPLPQTPTVSSSQISASKFSNVSLTCLVDTDESGCPEELYWFKNNDKTSLASGGRNPASPGSSLCPSPLIS</sequence>
<name>A0A2B4SE19_STYPI</name>
<proteinExistence type="predicted"/>
<dbReference type="InterPro" id="IPR013783">
    <property type="entry name" value="Ig-like_fold"/>
</dbReference>
<gene>
    <name evidence="3" type="ORF">AWC38_SpisGene8551</name>
</gene>
<dbReference type="SMART" id="SM00409">
    <property type="entry name" value="IG"/>
    <property type="match status" value="2"/>
</dbReference>
<dbReference type="AlphaFoldDB" id="A0A2B4SE19"/>
<feature type="compositionally biased region" description="Basic and acidic residues" evidence="1">
    <location>
        <begin position="26"/>
        <end position="36"/>
    </location>
</feature>
<comment type="caution">
    <text evidence="3">The sequence shown here is derived from an EMBL/GenBank/DDBJ whole genome shotgun (WGS) entry which is preliminary data.</text>
</comment>